<evidence type="ECO:0000313" key="3">
    <source>
        <dbReference type="Proteomes" id="UP001447008"/>
    </source>
</evidence>
<comment type="caution">
    <text evidence="2">The sequence shown here is derived from an EMBL/GenBank/DDBJ whole genome shotgun (WGS) entry which is preliminary data.</text>
</comment>
<dbReference type="RefSeq" id="WP_342675580.1">
    <property type="nucleotide sequence ID" value="NZ_JBCGCU010000001.1"/>
</dbReference>
<dbReference type="Pfam" id="PF14052">
    <property type="entry name" value="Caps_assemb_Wzi"/>
    <property type="match status" value="1"/>
</dbReference>
<dbReference type="Proteomes" id="UP001447008">
    <property type="component" value="Unassembled WGS sequence"/>
</dbReference>
<keyword evidence="1" id="KW-0732">Signal</keyword>
<evidence type="ECO:0000256" key="1">
    <source>
        <dbReference type="SAM" id="SignalP"/>
    </source>
</evidence>
<dbReference type="Gene3D" id="2.40.160.130">
    <property type="entry name" value="Capsule assembly protein Wzi"/>
    <property type="match status" value="1"/>
</dbReference>
<feature type="signal peptide" evidence="1">
    <location>
        <begin position="1"/>
        <end position="25"/>
    </location>
</feature>
<feature type="chain" id="PRO_5045177300" evidence="1">
    <location>
        <begin position="26"/>
        <end position="475"/>
    </location>
</feature>
<name>A0ABU9MVI6_9GAMM</name>
<proteinExistence type="predicted"/>
<dbReference type="InterPro" id="IPR026950">
    <property type="entry name" value="Caps_assemb_Wzi"/>
</dbReference>
<evidence type="ECO:0000313" key="2">
    <source>
        <dbReference type="EMBL" id="MEM0514040.1"/>
    </source>
</evidence>
<dbReference type="InterPro" id="IPR038636">
    <property type="entry name" value="Wzi_sf"/>
</dbReference>
<protein>
    <submittedName>
        <fullName evidence="2">Capsule assembly Wzi family protein</fullName>
    </submittedName>
</protein>
<sequence length="475" mass="53359">MKGHKFATSVAGAALLLAFSGAAAAKPTAYLPIGYDVNLEQQLDRMFVQTTGTPMSKPYRFSDIDKALAQLKEQNPALFRSINGKLTRYRGDDNITRAGVTLRYEHDQATPLANQRGLTTDEWGQVMFEGIWRPNDMMLMQVGLEYRAEAGDLVPYNTFVAIAGEDLQLNIGYKEHWFSPFKTSAQMISTNAKTSPSISLGMVAPAHNWWNFDFELFYTELEEVKEGIQYQGQWHDGKPRVAGTHISLEPLSGWKLGFNRIMQFGGGPRDVDFGDVLDAFFDPAGSDNSYSEEEKDTELGDQLASVTSTFYFDWGMPAEIYFEYGGEDTQGGSNFSLGNQVTSFGAYLPQLTSDVALRYEYNKWKTSWYTNGLYKFGNTNDGFVFGHYAGDRRIFGDGVPAEVHALVLDYQQDMDSLWQLKLTLQDNDSAQYKGAQELQLLNSSMIDGYRVETQVTYGNDVFDESYGHASVSLYW</sequence>
<reference evidence="2 3" key="1">
    <citation type="submission" date="2024-03" db="EMBL/GenBank/DDBJ databases">
        <title>Pseudoalteromonas qingdaonensis sp. nov., isolated from the intestines of marine benthic organisms.</title>
        <authorList>
            <person name="Lin X."/>
            <person name="Fang S."/>
            <person name="Hu X."/>
        </authorList>
    </citation>
    <scope>NUCLEOTIDE SEQUENCE [LARGE SCALE GENOMIC DNA]</scope>
    <source>
        <strain evidence="2 3">YIC-827</strain>
    </source>
</reference>
<keyword evidence="3" id="KW-1185">Reference proteome</keyword>
<organism evidence="2 3">
    <name type="scientific">Pseudoalteromonas qingdaonensis</name>
    <dbReference type="NCBI Taxonomy" id="3131913"/>
    <lineage>
        <taxon>Bacteria</taxon>
        <taxon>Pseudomonadati</taxon>
        <taxon>Pseudomonadota</taxon>
        <taxon>Gammaproteobacteria</taxon>
        <taxon>Alteromonadales</taxon>
        <taxon>Pseudoalteromonadaceae</taxon>
        <taxon>Pseudoalteromonas</taxon>
    </lineage>
</organism>
<gene>
    <name evidence="2" type="ORF">WCN91_01065</name>
</gene>
<accession>A0ABU9MVI6</accession>
<dbReference type="EMBL" id="JBCGCU010000001">
    <property type="protein sequence ID" value="MEM0514040.1"/>
    <property type="molecule type" value="Genomic_DNA"/>
</dbReference>